<dbReference type="PROSITE" id="PS50196">
    <property type="entry name" value="RANBD1"/>
    <property type="match status" value="1"/>
</dbReference>
<feature type="domain" description="RanBD1" evidence="2">
    <location>
        <begin position="26"/>
        <end position="162"/>
    </location>
</feature>
<dbReference type="GO" id="GO:0005737">
    <property type="term" value="C:cytoplasm"/>
    <property type="evidence" value="ECO:0007669"/>
    <property type="project" value="TreeGrafter"/>
</dbReference>
<keyword evidence="4" id="KW-1185">Reference proteome</keyword>
<accession>A0A9W8DUA6</accession>
<evidence type="ECO:0000313" key="4">
    <source>
        <dbReference type="Proteomes" id="UP001150538"/>
    </source>
</evidence>
<dbReference type="SMART" id="SM00160">
    <property type="entry name" value="RanBD"/>
    <property type="match status" value="1"/>
</dbReference>
<evidence type="ECO:0000256" key="1">
    <source>
        <dbReference type="SAM" id="MobiDB-lite"/>
    </source>
</evidence>
<feature type="region of interest" description="Disordered" evidence="1">
    <location>
        <begin position="156"/>
        <end position="213"/>
    </location>
</feature>
<dbReference type="InterPro" id="IPR000156">
    <property type="entry name" value="Ran_bind_dom"/>
</dbReference>
<reference evidence="3" key="1">
    <citation type="submission" date="2022-07" db="EMBL/GenBank/DDBJ databases">
        <title>Phylogenomic reconstructions and comparative analyses of Kickxellomycotina fungi.</title>
        <authorList>
            <person name="Reynolds N.K."/>
            <person name="Stajich J.E."/>
            <person name="Barry K."/>
            <person name="Grigoriev I.V."/>
            <person name="Crous P."/>
            <person name="Smith M.E."/>
        </authorList>
    </citation>
    <scope>NUCLEOTIDE SEQUENCE</scope>
    <source>
        <strain evidence="3">NBRC 100468</strain>
    </source>
</reference>
<dbReference type="GO" id="GO:0005643">
    <property type="term" value="C:nuclear pore"/>
    <property type="evidence" value="ECO:0007669"/>
    <property type="project" value="TreeGrafter"/>
</dbReference>
<dbReference type="InterPro" id="IPR045255">
    <property type="entry name" value="RanBP1-like"/>
</dbReference>
<dbReference type="InterPro" id="IPR011993">
    <property type="entry name" value="PH-like_dom_sf"/>
</dbReference>
<comment type="caution">
    <text evidence="3">The sequence shown here is derived from an EMBL/GenBank/DDBJ whole genome shotgun (WGS) entry which is preliminary data.</text>
</comment>
<evidence type="ECO:0000313" key="3">
    <source>
        <dbReference type="EMBL" id="KAJ1918590.1"/>
    </source>
</evidence>
<dbReference type="AlphaFoldDB" id="A0A9W8DUA6"/>
<dbReference type="OrthoDB" id="2357150at2759"/>
<evidence type="ECO:0000259" key="2">
    <source>
        <dbReference type="PROSITE" id="PS50196"/>
    </source>
</evidence>
<dbReference type="EMBL" id="JANBPU010000042">
    <property type="protein sequence ID" value="KAJ1918590.1"/>
    <property type="molecule type" value="Genomic_DNA"/>
</dbReference>
<dbReference type="Pfam" id="PF00638">
    <property type="entry name" value="Ran_BP1"/>
    <property type="match status" value="1"/>
</dbReference>
<dbReference type="FunFam" id="2.30.29.30:FF:000312">
    <property type="entry name" value="Ran binding protein 1"/>
    <property type="match status" value="1"/>
</dbReference>
<dbReference type="Gene3D" id="2.30.29.30">
    <property type="entry name" value="Pleckstrin-homology domain (PH domain)/Phosphotyrosine-binding domain (PTB)"/>
    <property type="match status" value="1"/>
</dbReference>
<dbReference type="PANTHER" id="PTHR23138">
    <property type="entry name" value="RAN BINDING PROTEIN"/>
    <property type="match status" value="1"/>
</dbReference>
<dbReference type="GO" id="GO:0005096">
    <property type="term" value="F:GTPase activator activity"/>
    <property type="evidence" value="ECO:0007669"/>
    <property type="project" value="TreeGrafter"/>
</dbReference>
<name>A0A9W8DUA6_9FUNG</name>
<dbReference type="InterPro" id="IPR045256">
    <property type="entry name" value="RanBP1_RanBD"/>
</dbReference>
<feature type="region of interest" description="Disordered" evidence="1">
    <location>
        <begin position="1"/>
        <end position="26"/>
    </location>
</feature>
<dbReference type="SUPFAM" id="SSF50729">
    <property type="entry name" value="PH domain-like"/>
    <property type="match status" value="1"/>
</dbReference>
<dbReference type="GO" id="GO:0006913">
    <property type="term" value="P:nucleocytoplasmic transport"/>
    <property type="evidence" value="ECO:0007669"/>
    <property type="project" value="InterPro"/>
</dbReference>
<proteinExistence type="predicted"/>
<gene>
    <name evidence="3" type="primary">sbp1</name>
    <name evidence="3" type="ORF">H4219_002527</name>
</gene>
<dbReference type="CDD" id="cd13179">
    <property type="entry name" value="RanBD_RanBP1"/>
    <property type="match status" value="1"/>
</dbReference>
<organism evidence="3 4">
    <name type="scientific">Mycoemilia scoparia</name>
    <dbReference type="NCBI Taxonomy" id="417184"/>
    <lineage>
        <taxon>Eukaryota</taxon>
        <taxon>Fungi</taxon>
        <taxon>Fungi incertae sedis</taxon>
        <taxon>Zoopagomycota</taxon>
        <taxon>Kickxellomycotina</taxon>
        <taxon>Kickxellomycetes</taxon>
        <taxon>Kickxellales</taxon>
        <taxon>Kickxellaceae</taxon>
        <taxon>Mycoemilia</taxon>
    </lineage>
</organism>
<protein>
    <submittedName>
        <fullName evidence="3">Ran GTPase binding protein Sbp1</fullName>
    </submittedName>
</protein>
<dbReference type="Proteomes" id="UP001150538">
    <property type="component" value="Unassembled WGS sequence"/>
</dbReference>
<sequence>MSEVENKATSPKVEEQDEVPPSTDVHVEPIMKLENVKPKNREEDENVLFKMRAKLYRFDKEGNEWKERGTGDVKIMEHKETKKIRVVMHREKIHKLCANHYITEEMKLSPNVGSDRSWVWTTAADFADEEPEHQTLAIRFANSENANLFKEAFDKAREAVKSRADENNSKDHSEKEKPEEKEEEKITDAESKPKEDAKEEAKEEKKDGEEEGK</sequence>
<dbReference type="PANTHER" id="PTHR23138:SF87">
    <property type="entry name" value="E3 SUMO-PROTEIN LIGASE RANBP2"/>
    <property type="match status" value="1"/>
</dbReference>